<dbReference type="Gene3D" id="3.40.50.2300">
    <property type="match status" value="1"/>
</dbReference>
<keyword evidence="4" id="KW-1185">Reference proteome</keyword>
<evidence type="ECO:0000313" key="3">
    <source>
        <dbReference type="EMBL" id="QSF47505.1"/>
    </source>
</evidence>
<proteinExistence type="predicted"/>
<protein>
    <submittedName>
        <fullName evidence="3">Arsenate reductase ArsC</fullName>
    </submittedName>
</protein>
<dbReference type="PANTHER" id="PTHR43428">
    <property type="entry name" value="ARSENATE REDUCTASE"/>
    <property type="match status" value="1"/>
</dbReference>
<dbReference type="CDD" id="cd16345">
    <property type="entry name" value="LMWP_ArsC"/>
    <property type="match status" value="1"/>
</dbReference>
<sequence>MEKPIRLYFLCIQNRCRSQIAEAFARHYGGDHVIAESAGLESGEIHPYTIEVMKEVGIDISGKSSKTIDMKKFMQSKVIIKLCEQVNEKCPIVPFAIKNVQWDVTDPLTHEGRLEDVRAARDEIQLRVIELLKELDVPVIE</sequence>
<dbReference type="InterPro" id="IPR023485">
    <property type="entry name" value="Ptyr_pPase"/>
</dbReference>
<feature type="domain" description="Phosphotyrosine protein phosphatase I" evidence="2">
    <location>
        <begin position="5"/>
        <end position="134"/>
    </location>
</feature>
<dbReference type="InterPro" id="IPR036196">
    <property type="entry name" value="Ptyr_pPase_sf"/>
</dbReference>
<accession>A0ABX7LHG1</accession>
<evidence type="ECO:0000256" key="1">
    <source>
        <dbReference type="ARBA" id="ARBA00022849"/>
    </source>
</evidence>
<dbReference type="RefSeq" id="WP_054940711.1">
    <property type="nucleotide sequence ID" value="NZ_CP070969.1"/>
</dbReference>
<organism evidence="3 4">
    <name type="scientific">Paenibacillus tianjinensis</name>
    <dbReference type="NCBI Taxonomy" id="2810347"/>
    <lineage>
        <taxon>Bacteria</taxon>
        <taxon>Bacillati</taxon>
        <taxon>Bacillota</taxon>
        <taxon>Bacilli</taxon>
        <taxon>Bacillales</taxon>
        <taxon>Paenibacillaceae</taxon>
        <taxon>Paenibacillus</taxon>
    </lineage>
</organism>
<reference evidence="3 4" key="1">
    <citation type="submission" date="2021-02" db="EMBL/GenBank/DDBJ databases">
        <title>Paenibacillus tianjinensis sp. nov.</title>
        <authorList>
            <person name="Liu H."/>
        </authorList>
    </citation>
    <scope>NUCLEOTIDE SEQUENCE [LARGE SCALE GENOMIC DNA]</scope>
    <source>
        <strain evidence="3 4">TB2019</strain>
    </source>
</reference>
<dbReference type="SMART" id="SM00226">
    <property type="entry name" value="LMWPc"/>
    <property type="match status" value="1"/>
</dbReference>
<gene>
    <name evidence="3" type="ORF">JRJ22_13615</name>
</gene>
<dbReference type="PANTHER" id="PTHR43428:SF1">
    <property type="entry name" value="ARSENATE REDUCTASE"/>
    <property type="match status" value="1"/>
</dbReference>
<name>A0ABX7LHG1_9BACL</name>
<keyword evidence="1" id="KW-0059">Arsenical resistance</keyword>
<evidence type="ECO:0000259" key="2">
    <source>
        <dbReference type="SMART" id="SM00226"/>
    </source>
</evidence>
<dbReference type="Proteomes" id="UP000663452">
    <property type="component" value="Chromosome"/>
</dbReference>
<evidence type="ECO:0000313" key="4">
    <source>
        <dbReference type="Proteomes" id="UP000663452"/>
    </source>
</evidence>
<dbReference type="Pfam" id="PF01451">
    <property type="entry name" value="LMWPc"/>
    <property type="match status" value="1"/>
</dbReference>
<dbReference type="EMBL" id="CP070969">
    <property type="protein sequence ID" value="QSF47505.1"/>
    <property type="molecule type" value="Genomic_DNA"/>
</dbReference>
<dbReference type="SUPFAM" id="SSF52788">
    <property type="entry name" value="Phosphotyrosine protein phosphatases I"/>
    <property type="match status" value="1"/>
</dbReference>